<accession>A0A1I2CP81</accession>
<dbReference type="STRING" id="1003.SAMN04488541_100591"/>
<protein>
    <submittedName>
        <fullName evidence="1">Uncharacterized protein</fullName>
    </submittedName>
</protein>
<organism evidence="1 2">
    <name type="scientific">Thermoflexibacter ruber</name>
    <dbReference type="NCBI Taxonomy" id="1003"/>
    <lineage>
        <taxon>Bacteria</taxon>
        <taxon>Pseudomonadati</taxon>
        <taxon>Bacteroidota</taxon>
        <taxon>Cytophagia</taxon>
        <taxon>Cytophagales</taxon>
        <taxon>Thermoflexibacteraceae</taxon>
        <taxon>Thermoflexibacter</taxon>
    </lineage>
</organism>
<name>A0A1I2CP81_9BACT</name>
<proteinExistence type="predicted"/>
<evidence type="ECO:0000313" key="2">
    <source>
        <dbReference type="Proteomes" id="UP000199513"/>
    </source>
</evidence>
<dbReference type="EMBL" id="FONY01000005">
    <property type="protein sequence ID" value="SFE69955.1"/>
    <property type="molecule type" value="Genomic_DNA"/>
</dbReference>
<dbReference type="OrthoDB" id="963568at2"/>
<keyword evidence="2" id="KW-1185">Reference proteome</keyword>
<evidence type="ECO:0000313" key="1">
    <source>
        <dbReference type="EMBL" id="SFE69955.1"/>
    </source>
</evidence>
<sequence length="96" mass="11628">MSQFVHDTPKHILQKQFEIIYAKPVQERARMGFEMLSLFKKLVENRIRRTCPYLSPIEFKLKVFEEMYKEDFSEEQMQNILQSMKEFEQNKCATSL</sequence>
<dbReference type="RefSeq" id="WP_091540544.1">
    <property type="nucleotide sequence ID" value="NZ_FONY01000005.1"/>
</dbReference>
<dbReference type="AlphaFoldDB" id="A0A1I2CP81"/>
<reference evidence="1 2" key="1">
    <citation type="submission" date="2016-10" db="EMBL/GenBank/DDBJ databases">
        <authorList>
            <person name="de Groot N.N."/>
        </authorList>
    </citation>
    <scope>NUCLEOTIDE SEQUENCE [LARGE SCALE GENOMIC DNA]</scope>
    <source>
        <strain>GEY</strain>
        <strain evidence="2">DSM 9560</strain>
    </source>
</reference>
<dbReference type="Proteomes" id="UP000199513">
    <property type="component" value="Unassembled WGS sequence"/>
</dbReference>
<gene>
    <name evidence="1" type="ORF">SAMN04488541_100591</name>
</gene>